<dbReference type="PANTHER" id="PTHR21197:SF0">
    <property type="entry name" value="UDP-GALACTOPYRANOSE MUTASE"/>
    <property type="match status" value="1"/>
</dbReference>
<dbReference type="InterPro" id="IPR004379">
    <property type="entry name" value="UDP-GALP_mutase"/>
</dbReference>
<sequence length="370" mass="42995">MTNYLVVGSGLFGATFAYEAAKRGNHVKVIEKRDHIAGNIYTKEIDGIQVHQYGAHIFHTSNKEIWEYINQFAEFNRYTNSPVANYKGEIYNLPFNMNTFNKLWGVATPAEAAAKIAEQRKVLGDKTPENLEEQAISLIGTDIYKKLIKGYTEKQWGQKATELPAFIIRRLPVRLTYDNNYFNDTYQGIPIGGYTQIIEKMLDSDLIDVETGVDFFDKKQEYIDQYDKVIFTGMIDQFFNYQLGELEYRSLRFETEEMDVDNYQGNAVVNYTDAETPYTRVIEHKHFEFGKGDKNKTIVTKEYPANWSRGDEPYYPINNDKNNRLYKAYRDLSSTEPKVVFGGRLGQYRYYDMHQVIHAALQVVKDELKD</sequence>
<keyword evidence="3" id="KW-0285">Flavoprotein</keyword>
<evidence type="ECO:0000256" key="3">
    <source>
        <dbReference type="ARBA" id="ARBA00022630"/>
    </source>
</evidence>
<dbReference type="GO" id="GO:0005829">
    <property type="term" value="C:cytosol"/>
    <property type="evidence" value="ECO:0007669"/>
    <property type="project" value="TreeGrafter"/>
</dbReference>
<name>A0A385ACF4_LATCU</name>
<accession>A0A385ACF4</accession>
<dbReference type="Pfam" id="PF03275">
    <property type="entry name" value="GLF"/>
    <property type="match status" value="1"/>
</dbReference>
<evidence type="ECO:0000313" key="7">
    <source>
        <dbReference type="EMBL" id="AXN35352.1"/>
    </source>
</evidence>
<protein>
    <submittedName>
        <fullName evidence="7">UDP-galactopyranose mutase</fullName>
        <ecNumber evidence="7">5.4.99.9</ecNumber>
    </submittedName>
</protein>
<dbReference type="Proteomes" id="UP000257607">
    <property type="component" value="Chromosome"/>
</dbReference>
<dbReference type="EC" id="5.4.99.9" evidence="7"/>
<dbReference type="AlphaFoldDB" id="A0A385ACF4"/>
<dbReference type="GO" id="GO:0050660">
    <property type="term" value="F:flavin adenine dinucleotide binding"/>
    <property type="evidence" value="ECO:0007669"/>
    <property type="project" value="TreeGrafter"/>
</dbReference>
<reference evidence="7 8" key="1">
    <citation type="submission" date="2018-07" db="EMBL/GenBank/DDBJ databases">
        <title>Lactobacillus curvatus genome sequence.</title>
        <authorList>
            <person name="Prechtl R."/>
        </authorList>
    </citation>
    <scope>NUCLEOTIDE SEQUENCE [LARGE SCALE GENOMIC DNA]</scope>
    <source>
        <strain evidence="7 8">TMW 1.1928</strain>
    </source>
</reference>
<evidence type="ECO:0000256" key="1">
    <source>
        <dbReference type="ARBA" id="ARBA00001974"/>
    </source>
</evidence>
<dbReference type="SUPFAM" id="SSF51971">
    <property type="entry name" value="Nucleotide-binding domain"/>
    <property type="match status" value="1"/>
</dbReference>
<dbReference type="NCBIfam" id="TIGR00031">
    <property type="entry name" value="UDP-GALP_mutase"/>
    <property type="match status" value="1"/>
</dbReference>
<dbReference type="Pfam" id="PF13450">
    <property type="entry name" value="NAD_binding_8"/>
    <property type="match status" value="1"/>
</dbReference>
<dbReference type="PANTHER" id="PTHR21197">
    <property type="entry name" value="UDP-GALACTOPYRANOSE MUTASE"/>
    <property type="match status" value="1"/>
</dbReference>
<comment type="similarity">
    <text evidence="2">Belongs to the UDP-galactopyranose/dTDP-fucopyranose mutase family.</text>
</comment>
<evidence type="ECO:0000259" key="6">
    <source>
        <dbReference type="Pfam" id="PF03275"/>
    </source>
</evidence>
<dbReference type="InterPro" id="IPR015899">
    <property type="entry name" value="UDP-GalPyranose_mutase_C"/>
</dbReference>
<dbReference type="GO" id="GO:0008767">
    <property type="term" value="F:UDP-galactopyranose mutase activity"/>
    <property type="evidence" value="ECO:0007669"/>
    <property type="project" value="UniProtKB-EC"/>
</dbReference>
<evidence type="ECO:0000256" key="5">
    <source>
        <dbReference type="ARBA" id="ARBA00023235"/>
    </source>
</evidence>
<comment type="cofactor">
    <cofactor evidence="1">
        <name>FAD</name>
        <dbReference type="ChEBI" id="CHEBI:57692"/>
    </cofactor>
</comment>
<evidence type="ECO:0000313" key="8">
    <source>
        <dbReference type="Proteomes" id="UP000257607"/>
    </source>
</evidence>
<keyword evidence="4" id="KW-0274">FAD</keyword>
<dbReference type="Gene3D" id="3.40.50.720">
    <property type="entry name" value="NAD(P)-binding Rossmann-like Domain"/>
    <property type="match status" value="3"/>
</dbReference>
<keyword evidence="5 7" id="KW-0413">Isomerase</keyword>
<dbReference type="RefSeq" id="WP_116843471.1">
    <property type="nucleotide sequence ID" value="NZ_CP031003.1"/>
</dbReference>
<evidence type="ECO:0000256" key="2">
    <source>
        <dbReference type="ARBA" id="ARBA00009321"/>
    </source>
</evidence>
<organism evidence="7 8">
    <name type="scientific">Latilactobacillus curvatus</name>
    <name type="common">Lactobacillus curvatus</name>
    <dbReference type="NCBI Taxonomy" id="28038"/>
    <lineage>
        <taxon>Bacteria</taxon>
        <taxon>Bacillati</taxon>
        <taxon>Bacillota</taxon>
        <taxon>Bacilli</taxon>
        <taxon>Lactobacillales</taxon>
        <taxon>Lactobacillaceae</taxon>
        <taxon>Latilactobacillus</taxon>
    </lineage>
</organism>
<proteinExistence type="inferred from homology"/>
<dbReference type="EMBL" id="CP031003">
    <property type="protein sequence ID" value="AXN35352.1"/>
    <property type="molecule type" value="Genomic_DNA"/>
</dbReference>
<dbReference type="SUPFAM" id="SSF54373">
    <property type="entry name" value="FAD-linked reductases, C-terminal domain"/>
    <property type="match status" value="1"/>
</dbReference>
<evidence type="ECO:0000256" key="4">
    <source>
        <dbReference type="ARBA" id="ARBA00022827"/>
    </source>
</evidence>
<feature type="domain" description="UDP-galactopyranose mutase C-terminal" evidence="6">
    <location>
        <begin position="146"/>
        <end position="350"/>
    </location>
</feature>
<gene>
    <name evidence="7" type="primary">glf</name>
    <name evidence="7" type="ORF">DT351_02835</name>
</gene>